<evidence type="ECO:0000313" key="2">
    <source>
        <dbReference type="EMBL" id="UQC80598.1"/>
    </source>
</evidence>
<dbReference type="GeneID" id="73340095"/>
<protein>
    <submittedName>
        <fullName evidence="2">Uncharacterized protein</fullName>
    </submittedName>
</protein>
<name>A0A9Q8SP06_9PEZI</name>
<dbReference type="EMBL" id="CP019475">
    <property type="protein sequence ID" value="UQC80598.1"/>
    <property type="molecule type" value="Genomic_DNA"/>
</dbReference>
<feature type="region of interest" description="Disordered" evidence="1">
    <location>
        <begin position="1"/>
        <end position="20"/>
    </location>
</feature>
<dbReference type="RefSeq" id="XP_049142228.1">
    <property type="nucleotide sequence ID" value="XM_049285085.1"/>
</dbReference>
<accession>A0A9Q8SP06</accession>
<sequence length="109" mass="11912">MKTVASPIGHADDDASPHAKLAEFRPTVAAREGRRNFSYKDAHHRHLVYVPNWPLSTPNYTVRSSLPMSVPELADPSHAKYPFPSPAWSVESWYPSISGLDPGTSAATG</sequence>
<proteinExistence type="predicted"/>
<keyword evidence="3" id="KW-1185">Reference proteome</keyword>
<evidence type="ECO:0000256" key="1">
    <source>
        <dbReference type="SAM" id="MobiDB-lite"/>
    </source>
</evidence>
<gene>
    <name evidence="2" type="ORF">CLUP02_06081</name>
</gene>
<feature type="compositionally biased region" description="Basic and acidic residues" evidence="1">
    <location>
        <begin position="10"/>
        <end position="20"/>
    </location>
</feature>
<organism evidence="2 3">
    <name type="scientific">Colletotrichum lupini</name>
    <dbReference type="NCBI Taxonomy" id="145971"/>
    <lineage>
        <taxon>Eukaryota</taxon>
        <taxon>Fungi</taxon>
        <taxon>Dikarya</taxon>
        <taxon>Ascomycota</taxon>
        <taxon>Pezizomycotina</taxon>
        <taxon>Sordariomycetes</taxon>
        <taxon>Hypocreomycetidae</taxon>
        <taxon>Glomerellales</taxon>
        <taxon>Glomerellaceae</taxon>
        <taxon>Colletotrichum</taxon>
        <taxon>Colletotrichum acutatum species complex</taxon>
    </lineage>
</organism>
<evidence type="ECO:0000313" key="3">
    <source>
        <dbReference type="Proteomes" id="UP000830671"/>
    </source>
</evidence>
<dbReference type="Proteomes" id="UP000830671">
    <property type="component" value="Chromosome 3"/>
</dbReference>
<dbReference type="KEGG" id="clup:CLUP02_06081"/>
<dbReference type="AlphaFoldDB" id="A0A9Q8SP06"/>
<reference evidence="2" key="1">
    <citation type="journal article" date="2021" name="Mol. Plant Microbe Interact.">
        <title>Complete Genome Sequence of the Plant-Pathogenic Fungus Colletotrichum lupini.</title>
        <authorList>
            <person name="Baroncelli R."/>
            <person name="Pensec F."/>
            <person name="Da Lio D."/>
            <person name="Boufleur T."/>
            <person name="Vicente I."/>
            <person name="Sarrocco S."/>
            <person name="Picot A."/>
            <person name="Baraldi E."/>
            <person name="Sukno S."/>
            <person name="Thon M."/>
            <person name="Le Floch G."/>
        </authorList>
    </citation>
    <scope>NUCLEOTIDE SEQUENCE</scope>
    <source>
        <strain evidence="2">IMI 504893</strain>
    </source>
</reference>